<dbReference type="InterPro" id="IPR001958">
    <property type="entry name" value="Tet-R_TetA/multi-R_MdtG-like"/>
</dbReference>
<evidence type="ECO:0000256" key="3">
    <source>
        <dbReference type="ARBA" id="ARBA00022692"/>
    </source>
</evidence>
<dbReference type="PRINTS" id="PR01035">
    <property type="entry name" value="TCRTETA"/>
</dbReference>
<dbReference type="GO" id="GO:0005886">
    <property type="term" value="C:plasma membrane"/>
    <property type="evidence" value="ECO:0007669"/>
    <property type="project" value="UniProtKB-SubCell"/>
</dbReference>
<dbReference type="Proteomes" id="UP000437065">
    <property type="component" value="Unassembled WGS sequence"/>
</dbReference>
<keyword evidence="4 6" id="KW-1133">Transmembrane helix</keyword>
<sequence length="427" mass="42591">MTDTTDPTDTPNDAPAYSEQQVRTVVLSLVAGVFFGGVGGGVAFPTIPALGSVLGIAPVLVGLILSINRFTRLVMSTPAGSILDRMGTRRPMIAGFVVQGLVPFGYLVGLNPPFGVPSSAVFLVSRAAWGIGSAFVFVGAFSTVTHVTTSANRGRWVGYMRGGQSLGFPTGLILGGVVTELYGYGEAFAVAGAAGLFAAAVAYRVLPDVSPEVGEKSRLRDVPALVRADPRIGAVGAVNFTIRFLYAGVLLSTVVLYTEANDISLGGFAGAGTSGLVMAVSVVALAVSNLAVGRFSDSMGRLTTVVPGLAVFGSGFALTALVPTAPGVLAGVGLVGAGAGLTGPPLLAYLGDIAPGGDVGKLGGVYNVFGDLGSTLGPLVALPLAAEIGLSGEYLACAGLVIVAGVVAATTLRDDSAAEAAAVAGDD</sequence>
<dbReference type="PANTHER" id="PTHR43124">
    <property type="entry name" value="PURINE EFFLUX PUMP PBUE"/>
    <property type="match status" value="1"/>
</dbReference>
<keyword evidence="2" id="KW-1003">Cell membrane</keyword>
<dbReference type="CDD" id="cd17325">
    <property type="entry name" value="MFS_MdtG_SLC18_like"/>
    <property type="match status" value="1"/>
</dbReference>
<evidence type="ECO:0000256" key="5">
    <source>
        <dbReference type="ARBA" id="ARBA00023136"/>
    </source>
</evidence>
<feature type="transmembrane region" description="Helical" evidence="6">
    <location>
        <begin position="120"/>
        <end position="144"/>
    </location>
</feature>
<gene>
    <name evidence="8" type="ORF">GRX01_01280</name>
</gene>
<feature type="domain" description="Major facilitator superfamily (MFS) profile" evidence="7">
    <location>
        <begin position="25"/>
        <end position="416"/>
    </location>
</feature>
<evidence type="ECO:0000256" key="4">
    <source>
        <dbReference type="ARBA" id="ARBA00022989"/>
    </source>
</evidence>
<reference evidence="8 9" key="1">
    <citation type="submission" date="2019-12" db="EMBL/GenBank/DDBJ databases">
        <title>Isolation and characterization of three novel carbon monoxide-oxidizing members of Halobacteria from salione crusts and soils.</title>
        <authorList>
            <person name="Myers M.R."/>
            <person name="King G.M."/>
        </authorList>
    </citation>
    <scope>NUCLEOTIDE SEQUENCE [LARGE SCALE GENOMIC DNA]</scope>
    <source>
        <strain evidence="8 9">WSA2</strain>
    </source>
</reference>
<dbReference type="InterPro" id="IPR011701">
    <property type="entry name" value="MFS"/>
</dbReference>
<dbReference type="SUPFAM" id="SSF103473">
    <property type="entry name" value="MFS general substrate transporter"/>
    <property type="match status" value="1"/>
</dbReference>
<name>A0A6B0SUW4_9EURY</name>
<dbReference type="PROSITE" id="PS50850">
    <property type="entry name" value="MFS"/>
    <property type="match status" value="1"/>
</dbReference>
<dbReference type="RefSeq" id="WP_159662634.1">
    <property type="nucleotide sequence ID" value="NZ_WUUS01000001.1"/>
</dbReference>
<dbReference type="InterPro" id="IPR050189">
    <property type="entry name" value="MFS_Efflux_Transporters"/>
</dbReference>
<feature type="transmembrane region" description="Helical" evidence="6">
    <location>
        <begin position="302"/>
        <end position="322"/>
    </location>
</feature>
<dbReference type="EMBL" id="WUUS01000001">
    <property type="protein sequence ID" value="MXR39992.1"/>
    <property type="molecule type" value="Genomic_DNA"/>
</dbReference>
<dbReference type="Pfam" id="PF07690">
    <property type="entry name" value="MFS_1"/>
    <property type="match status" value="2"/>
</dbReference>
<evidence type="ECO:0000256" key="6">
    <source>
        <dbReference type="SAM" id="Phobius"/>
    </source>
</evidence>
<feature type="transmembrane region" description="Helical" evidence="6">
    <location>
        <begin position="91"/>
        <end position="108"/>
    </location>
</feature>
<feature type="transmembrane region" description="Helical" evidence="6">
    <location>
        <begin position="50"/>
        <end position="70"/>
    </location>
</feature>
<dbReference type="PANTHER" id="PTHR43124:SF3">
    <property type="entry name" value="CHLORAMPHENICOL EFFLUX PUMP RV0191"/>
    <property type="match status" value="1"/>
</dbReference>
<feature type="transmembrane region" description="Helical" evidence="6">
    <location>
        <begin position="25"/>
        <end position="44"/>
    </location>
</feature>
<dbReference type="Gene3D" id="1.20.1250.20">
    <property type="entry name" value="MFS general substrate transporter like domains"/>
    <property type="match status" value="1"/>
</dbReference>
<evidence type="ECO:0000313" key="9">
    <source>
        <dbReference type="Proteomes" id="UP000437065"/>
    </source>
</evidence>
<dbReference type="OrthoDB" id="177106at2157"/>
<feature type="transmembrane region" description="Helical" evidence="6">
    <location>
        <begin position="188"/>
        <end position="206"/>
    </location>
</feature>
<dbReference type="InterPro" id="IPR020846">
    <property type="entry name" value="MFS_dom"/>
</dbReference>
<comment type="caution">
    <text evidence="8">The sequence shown here is derived from an EMBL/GenBank/DDBJ whole genome shotgun (WGS) entry which is preliminary data.</text>
</comment>
<feature type="transmembrane region" description="Helical" evidence="6">
    <location>
        <begin position="263"/>
        <end position="290"/>
    </location>
</feature>
<evidence type="ECO:0000256" key="2">
    <source>
        <dbReference type="ARBA" id="ARBA00022475"/>
    </source>
</evidence>
<feature type="transmembrane region" description="Helical" evidence="6">
    <location>
        <begin position="165"/>
        <end position="182"/>
    </location>
</feature>
<dbReference type="AlphaFoldDB" id="A0A6B0SUW4"/>
<protein>
    <submittedName>
        <fullName evidence="8">MFS transporter</fullName>
    </submittedName>
</protein>
<dbReference type="InterPro" id="IPR036259">
    <property type="entry name" value="MFS_trans_sf"/>
</dbReference>
<feature type="transmembrane region" description="Helical" evidence="6">
    <location>
        <begin position="237"/>
        <end position="257"/>
    </location>
</feature>
<dbReference type="GO" id="GO:0022857">
    <property type="term" value="F:transmembrane transporter activity"/>
    <property type="evidence" value="ECO:0007669"/>
    <property type="project" value="InterPro"/>
</dbReference>
<proteinExistence type="predicted"/>
<keyword evidence="9" id="KW-1185">Reference proteome</keyword>
<comment type="subcellular location">
    <subcellularLocation>
        <location evidence="1">Cell membrane</location>
        <topology evidence="1">Multi-pass membrane protein</topology>
    </subcellularLocation>
</comment>
<accession>A0A6B0SUW4</accession>
<keyword evidence="5 6" id="KW-0472">Membrane</keyword>
<evidence type="ECO:0000256" key="1">
    <source>
        <dbReference type="ARBA" id="ARBA00004651"/>
    </source>
</evidence>
<keyword evidence="3 6" id="KW-0812">Transmembrane</keyword>
<evidence type="ECO:0000313" key="8">
    <source>
        <dbReference type="EMBL" id="MXR39992.1"/>
    </source>
</evidence>
<evidence type="ECO:0000259" key="7">
    <source>
        <dbReference type="PROSITE" id="PS50850"/>
    </source>
</evidence>
<feature type="transmembrane region" description="Helical" evidence="6">
    <location>
        <begin position="328"/>
        <end position="351"/>
    </location>
</feature>
<organism evidence="8 9">
    <name type="scientific">Halobaculum saliterrae</name>
    <dbReference type="NCBI Taxonomy" id="2073113"/>
    <lineage>
        <taxon>Archaea</taxon>
        <taxon>Methanobacteriati</taxon>
        <taxon>Methanobacteriota</taxon>
        <taxon>Stenosarchaea group</taxon>
        <taxon>Halobacteria</taxon>
        <taxon>Halobacteriales</taxon>
        <taxon>Haloferacaceae</taxon>
        <taxon>Halobaculum</taxon>
    </lineage>
</organism>